<dbReference type="PROSITE" id="PS51860">
    <property type="entry name" value="REM_1"/>
    <property type="match status" value="1"/>
</dbReference>
<feature type="compositionally biased region" description="Polar residues" evidence="13">
    <location>
        <begin position="591"/>
        <end position="610"/>
    </location>
</feature>
<feature type="domain" description="SH3" evidence="14">
    <location>
        <begin position="745"/>
        <end position="808"/>
    </location>
</feature>
<feature type="compositionally biased region" description="Low complexity" evidence="13">
    <location>
        <begin position="635"/>
        <end position="647"/>
    </location>
</feature>
<dbReference type="Gene3D" id="2.30.30.40">
    <property type="entry name" value="SH3 Domains"/>
    <property type="match status" value="1"/>
</dbReference>
<comment type="caution">
    <text evidence="17">The sequence shown here is derived from an EMBL/GenBank/DDBJ whole genome shotgun (WGS) entry which is preliminary data.</text>
</comment>
<dbReference type="InterPro" id="IPR057870">
    <property type="entry name" value="HR1_TOCA"/>
</dbReference>
<dbReference type="SMART" id="SM00326">
    <property type="entry name" value="SH3"/>
    <property type="match status" value="1"/>
</dbReference>
<evidence type="ECO:0000256" key="11">
    <source>
        <dbReference type="PROSITE-ProRule" id="PRU01077"/>
    </source>
</evidence>
<dbReference type="PANTHER" id="PTHR15735">
    <property type="entry name" value="FCH AND DOUBLE SH3 DOMAINS PROTEIN"/>
    <property type="match status" value="1"/>
</dbReference>
<dbReference type="GO" id="GO:0005737">
    <property type="term" value="C:cytoplasm"/>
    <property type="evidence" value="ECO:0007669"/>
    <property type="project" value="UniProtKB-SubCell"/>
</dbReference>
<feature type="region of interest" description="Disordered" evidence="13">
    <location>
        <begin position="567"/>
        <end position="586"/>
    </location>
</feature>
<keyword evidence="6" id="KW-0963">Cytoplasm</keyword>
<keyword evidence="5" id="KW-1003">Cell membrane</keyword>
<dbReference type="OrthoDB" id="8783038at2759"/>
<dbReference type="InterPro" id="IPR027267">
    <property type="entry name" value="AH/BAR_dom_sf"/>
</dbReference>
<evidence type="ECO:0000256" key="3">
    <source>
        <dbReference type="ARBA" id="ARBA00009426"/>
    </source>
</evidence>
<keyword evidence="8 11" id="KW-0175">Coiled coil</keyword>
<feature type="region of interest" description="Disordered" evidence="13">
    <location>
        <begin position="591"/>
        <end position="656"/>
    </location>
</feature>
<dbReference type="PROSITE" id="PS50002">
    <property type="entry name" value="SH3"/>
    <property type="match status" value="1"/>
</dbReference>
<dbReference type="CDD" id="cd07653">
    <property type="entry name" value="F-BAR_CIP4-like"/>
    <property type="match status" value="1"/>
</dbReference>
<evidence type="ECO:0000256" key="13">
    <source>
        <dbReference type="SAM" id="MobiDB-lite"/>
    </source>
</evidence>
<evidence type="ECO:0000259" key="16">
    <source>
        <dbReference type="PROSITE" id="PS51860"/>
    </source>
</evidence>
<dbReference type="InterPro" id="IPR031160">
    <property type="entry name" value="F_BAR_dom"/>
</dbReference>
<feature type="region of interest" description="Disordered" evidence="13">
    <location>
        <begin position="20"/>
        <end position="39"/>
    </location>
</feature>
<evidence type="ECO:0000259" key="14">
    <source>
        <dbReference type="PROSITE" id="PS50002"/>
    </source>
</evidence>
<feature type="domain" description="F-BAR" evidence="15">
    <location>
        <begin position="106"/>
        <end position="374"/>
    </location>
</feature>
<dbReference type="Gene3D" id="6.10.140.470">
    <property type="match status" value="1"/>
</dbReference>
<keyword evidence="4 10" id="KW-0728">SH3 domain</keyword>
<dbReference type="InterPro" id="IPR011072">
    <property type="entry name" value="HR1_rho-bd"/>
</dbReference>
<evidence type="ECO:0000256" key="5">
    <source>
        <dbReference type="ARBA" id="ARBA00022475"/>
    </source>
</evidence>
<feature type="domain" description="REM-1" evidence="16">
    <location>
        <begin position="488"/>
        <end position="565"/>
    </location>
</feature>
<feature type="region of interest" description="Disordered" evidence="13">
    <location>
        <begin position="403"/>
        <end position="443"/>
    </location>
</feature>
<comment type="similarity">
    <text evidence="3">Belongs to the FNBP1 family.</text>
</comment>
<evidence type="ECO:0000256" key="6">
    <source>
        <dbReference type="ARBA" id="ARBA00022490"/>
    </source>
</evidence>
<feature type="region of interest" description="Disordered" evidence="13">
    <location>
        <begin position="673"/>
        <end position="736"/>
    </location>
</feature>
<dbReference type="GO" id="GO:0006897">
    <property type="term" value="P:endocytosis"/>
    <property type="evidence" value="ECO:0007669"/>
    <property type="project" value="UniProtKB-KW"/>
</dbReference>
<evidence type="ECO:0000256" key="8">
    <source>
        <dbReference type="ARBA" id="ARBA00023054"/>
    </source>
</evidence>
<dbReference type="SUPFAM" id="SSF103657">
    <property type="entry name" value="BAR/IMD domain-like"/>
    <property type="match status" value="1"/>
</dbReference>
<dbReference type="FunFam" id="1.20.1270.60:FF:000002">
    <property type="entry name" value="Formin-binding protein 1-like isoform 1"/>
    <property type="match status" value="1"/>
</dbReference>
<evidence type="ECO:0000256" key="2">
    <source>
        <dbReference type="ARBA" id="ARBA00004496"/>
    </source>
</evidence>
<dbReference type="Proteomes" id="UP000828236">
    <property type="component" value="Unassembled WGS sequence"/>
</dbReference>
<feature type="compositionally biased region" description="Polar residues" evidence="13">
    <location>
        <begin position="673"/>
        <end position="708"/>
    </location>
</feature>
<gene>
    <name evidence="17" type="ORF">HUG17_5056</name>
</gene>
<sequence>MQLLNLSLLSKRKQMLYTSSTTIKSQASSSSSSSSSTSAIELSTSAPAKMSGSMMAINMANINNNSSNSNRSSMLHSPLSLKGPTATNQTVTMGHHHYSFDFVSLLELDDDFHRTLNLVKDQYDNIASHTNKSIDLLDKYGQFSRDLAAVEIDYAAKLRRLAKNYQIKRKDEEDNMCTVIKAFNKSLKEITDIAGQHEIIAEELSLNIVKEIGTVLKELKDERKRYLQEGTKLQNSLQQTISMLEKSKRNYEKAFRESEKAHENYLKADADLNLSRAEVEKARLISLSKSSMCDDAKSDYATHLQRTNDLQRQHYTELMPRVFHQLQDMEERRSQCIRNYIFQCAQIRQKVMPIIEKCIDGIVEASELIDPKEDSRLVIEKYKSGVDPPGDFPFEDLSNPRCIDDSISNGDSSDGASVHSSNGSNGHNGLSHHKSSTGSTSLHYSKSVCTDTFRGTLSAAKFRKRGGIFGIFSSNKSGHDESKEDFSDLPPNQRRKRIQSKIDLIQSNIQQENGVREALLKMRQVYQDNPKLGDPQLVNTQLTECMQKLEKLDADLKKYQTMLSGVLGSTPAPGSQNRSSISSSATIHSTNVSTTTMNGGKHSTPNGQTLNNHRNSISDNSNDSVSRSESETSLHNHSNGSNGSPYGSSGGGSSVQTGLMQAANSLFNKYSINPSATTPTSPYAKTNGNMNGTSTMSTINGGSLNGNFVNGKAKSDQDISLNESSHDDQTTAPGADEEDFEDTIVVLGMAKALYAFEGQDEGSINMDEGEEFDLIELDQGDGWTRVRRLRGDCEEGFVPTTYIECNLYDNMANKGHIAITAGNGTAATTTA</sequence>
<dbReference type="SMART" id="SM00055">
    <property type="entry name" value="FCH"/>
    <property type="match status" value="1"/>
</dbReference>
<evidence type="ECO:0000256" key="9">
    <source>
        <dbReference type="ARBA" id="ARBA00023136"/>
    </source>
</evidence>
<dbReference type="Pfam" id="PF00018">
    <property type="entry name" value="SH3_1"/>
    <property type="match status" value="1"/>
</dbReference>
<evidence type="ECO:0000313" key="17">
    <source>
        <dbReference type="EMBL" id="KAH7642011.1"/>
    </source>
</evidence>
<accession>A0A9D4NZS0</accession>
<dbReference type="InterPro" id="IPR001452">
    <property type="entry name" value="SH3_domain"/>
</dbReference>
<dbReference type="Gene3D" id="1.20.1270.60">
    <property type="entry name" value="Arfaptin homology (AH) domain/BAR domain"/>
    <property type="match status" value="1"/>
</dbReference>
<feature type="coiled-coil region" evidence="12">
    <location>
        <begin position="209"/>
        <end position="264"/>
    </location>
</feature>
<evidence type="ECO:0000256" key="12">
    <source>
        <dbReference type="SAM" id="Coils"/>
    </source>
</evidence>
<dbReference type="EMBL" id="SDOV01000004">
    <property type="protein sequence ID" value="KAH7642011.1"/>
    <property type="molecule type" value="Genomic_DNA"/>
</dbReference>
<reference evidence="17" key="1">
    <citation type="submission" date="2020-06" db="EMBL/GenBank/DDBJ databases">
        <authorList>
            <person name="Ji K."/>
            <person name="Li J."/>
        </authorList>
    </citation>
    <scope>NUCLEOTIDE SEQUENCE</scope>
    <source>
        <strain evidence="17">JKM2019</strain>
        <tissue evidence="17">Whole body</tissue>
    </source>
</reference>
<dbReference type="AlphaFoldDB" id="A0A9D4NZS0"/>
<feature type="compositionally biased region" description="Low complexity" evidence="13">
    <location>
        <begin position="611"/>
        <end position="625"/>
    </location>
</feature>
<dbReference type="PROSITE" id="PS51741">
    <property type="entry name" value="F_BAR"/>
    <property type="match status" value="1"/>
</dbReference>
<keyword evidence="9" id="KW-0472">Membrane</keyword>
<dbReference type="Pfam" id="PF25610">
    <property type="entry name" value="HR1_TOCA"/>
    <property type="match status" value="1"/>
</dbReference>
<dbReference type="Pfam" id="PF00611">
    <property type="entry name" value="FCH"/>
    <property type="match status" value="1"/>
</dbReference>
<keyword evidence="7" id="KW-0254">Endocytosis</keyword>
<dbReference type="CDD" id="cd11911">
    <property type="entry name" value="SH3_CIP4-like"/>
    <property type="match status" value="1"/>
</dbReference>
<reference evidence="17" key="2">
    <citation type="journal article" date="2021" name="World Allergy Organ. J.">
        <title>Chromosome-level assembly of Dermatophagoides farinae genome and transcriptome reveals two novel allergens Der f 37 and Der f 39.</title>
        <authorList>
            <person name="Chen J."/>
            <person name="Cai Z."/>
            <person name="Fan D."/>
            <person name="Hu J."/>
            <person name="Hou Y."/>
            <person name="He Y."/>
            <person name="Zhang Z."/>
            <person name="Zhao Z."/>
            <person name="Gao P."/>
            <person name="Hu W."/>
            <person name="Sun J."/>
            <person name="Li J."/>
            <person name="Ji K."/>
        </authorList>
    </citation>
    <scope>NUCLEOTIDE SEQUENCE</scope>
    <source>
        <strain evidence="17">JKM2019</strain>
    </source>
</reference>
<comment type="subcellular location">
    <subcellularLocation>
        <location evidence="1">Cell membrane</location>
    </subcellularLocation>
    <subcellularLocation>
        <location evidence="2">Cytoplasm</location>
    </subcellularLocation>
</comment>
<dbReference type="InterPro" id="IPR036028">
    <property type="entry name" value="SH3-like_dom_sf"/>
</dbReference>
<feature type="compositionally biased region" description="Low complexity" evidence="13">
    <location>
        <begin position="405"/>
        <end position="429"/>
    </location>
</feature>
<dbReference type="PANTHER" id="PTHR15735:SF12">
    <property type="entry name" value="CDC42-INTERACTING PROTEIN 4, ISOFORM B"/>
    <property type="match status" value="1"/>
</dbReference>
<dbReference type="GO" id="GO:0005886">
    <property type="term" value="C:plasma membrane"/>
    <property type="evidence" value="ECO:0007669"/>
    <property type="project" value="UniProtKB-SubCell"/>
</dbReference>
<evidence type="ECO:0000256" key="4">
    <source>
        <dbReference type="ARBA" id="ARBA00022443"/>
    </source>
</evidence>
<evidence type="ECO:0000256" key="10">
    <source>
        <dbReference type="PROSITE-ProRule" id="PRU00192"/>
    </source>
</evidence>
<evidence type="ECO:0000256" key="7">
    <source>
        <dbReference type="ARBA" id="ARBA00022583"/>
    </source>
</evidence>
<proteinExistence type="inferred from homology"/>
<evidence type="ECO:0000259" key="15">
    <source>
        <dbReference type="PROSITE" id="PS51741"/>
    </source>
</evidence>
<name>A0A9D4NZS0_DERFA</name>
<dbReference type="FunFam" id="2.30.30.40:FF:000203">
    <property type="entry name" value="Cdc42-interacting protein 4, isoform F"/>
    <property type="match status" value="1"/>
</dbReference>
<dbReference type="GO" id="GO:0007165">
    <property type="term" value="P:signal transduction"/>
    <property type="evidence" value="ECO:0007669"/>
    <property type="project" value="InterPro"/>
</dbReference>
<dbReference type="CDD" id="cd11619">
    <property type="entry name" value="HR1_CIP4-like"/>
    <property type="match status" value="1"/>
</dbReference>
<dbReference type="SUPFAM" id="SSF50044">
    <property type="entry name" value="SH3-domain"/>
    <property type="match status" value="1"/>
</dbReference>
<dbReference type="InterPro" id="IPR001060">
    <property type="entry name" value="FCH_dom"/>
</dbReference>
<organism evidence="17">
    <name type="scientific">Dermatophagoides farinae</name>
    <name type="common">American house dust mite</name>
    <dbReference type="NCBI Taxonomy" id="6954"/>
    <lineage>
        <taxon>Eukaryota</taxon>
        <taxon>Metazoa</taxon>
        <taxon>Ecdysozoa</taxon>
        <taxon>Arthropoda</taxon>
        <taxon>Chelicerata</taxon>
        <taxon>Arachnida</taxon>
        <taxon>Acari</taxon>
        <taxon>Acariformes</taxon>
        <taxon>Sarcoptiformes</taxon>
        <taxon>Astigmata</taxon>
        <taxon>Psoroptidia</taxon>
        <taxon>Analgoidea</taxon>
        <taxon>Pyroglyphidae</taxon>
        <taxon>Dermatophagoidinae</taxon>
        <taxon>Dermatophagoides</taxon>
    </lineage>
</organism>
<protein>
    <submittedName>
        <fullName evidence="17">Formin-binding protein 1-like protein</fullName>
    </submittedName>
</protein>
<evidence type="ECO:0000256" key="1">
    <source>
        <dbReference type="ARBA" id="ARBA00004236"/>
    </source>
</evidence>